<keyword evidence="2" id="KW-1185">Reference proteome</keyword>
<protein>
    <recommendedName>
        <fullName evidence="3">DUF4390 domain-containing protein</fullName>
    </recommendedName>
</protein>
<comment type="caution">
    <text evidence="1">The sequence shown here is derived from an EMBL/GenBank/DDBJ whole genome shotgun (WGS) entry which is preliminary data.</text>
</comment>
<proteinExistence type="predicted"/>
<sequence>MITMACFMLCLKKHNRLSYRNNVPTLRSVIRRLLQFFSFLAFAVLAINPVSSVAADDIQINTAKIEFSDNTYRLLTSFSLEFNHSLEETLLHGIPLYFKTEVEIRRPRAFWFDDVPVSKSRTTRISYNVLTRQYSISIPGTLQRNYGSLEDVLSAIRYPPGWAIADISDLEAGEKYHVSVRVMLDVSQLPKPFQINALNNRDWRLASEWKRFSYMP</sequence>
<dbReference type="EMBL" id="ACDP02000002">
    <property type="protein sequence ID" value="EEO28402.2"/>
    <property type="molecule type" value="Genomic_DNA"/>
</dbReference>
<dbReference type="Pfam" id="PF14334">
    <property type="entry name" value="DUF4390"/>
    <property type="match status" value="1"/>
</dbReference>
<organism evidence="1 2">
    <name type="scientific">Oxalobacter paraformigenes</name>
    <dbReference type="NCBI Taxonomy" id="556268"/>
    <lineage>
        <taxon>Bacteria</taxon>
        <taxon>Pseudomonadati</taxon>
        <taxon>Pseudomonadota</taxon>
        <taxon>Betaproteobacteria</taxon>
        <taxon>Burkholderiales</taxon>
        <taxon>Oxalobacteraceae</taxon>
        <taxon>Oxalobacter</taxon>
    </lineage>
</organism>
<accession>C3X5B6</accession>
<evidence type="ECO:0008006" key="3">
    <source>
        <dbReference type="Google" id="ProtNLM"/>
    </source>
</evidence>
<dbReference type="HOGENOM" id="CLU_070058_2_0_4"/>
<gene>
    <name evidence="1" type="ORF">OFAG_01555</name>
</gene>
<evidence type="ECO:0000313" key="2">
    <source>
        <dbReference type="Proteomes" id="UP000003973"/>
    </source>
</evidence>
<reference evidence="1" key="1">
    <citation type="submission" date="2011-10" db="EMBL/GenBank/DDBJ databases">
        <title>The Genome Sequence of Oxalobacter formigenes HOxBLS.</title>
        <authorList>
            <consortium name="The Broad Institute Genome Sequencing Platform"/>
            <person name="Earl A."/>
            <person name="Ward D."/>
            <person name="Feldgarden M."/>
            <person name="Gevers D."/>
            <person name="Allison M.J."/>
            <person name="Humphrey S."/>
            <person name="Young S.K."/>
            <person name="Zeng Q."/>
            <person name="Gargeya S."/>
            <person name="Fitzgerald M."/>
            <person name="Haas B."/>
            <person name="Abouelleil A."/>
            <person name="Alvarado L."/>
            <person name="Arachchi H.M."/>
            <person name="Berlin A."/>
            <person name="Brown A."/>
            <person name="Chapman S.B."/>
            <person name="Chen Z."/>
            <person name="Dunbar C."/>
            <person name="Freedman E."/>
            <person name="Gearin G."/>
            <person name="Goldberg J."/>
            <person name="Griggs A."/>
            <person name="Gujja S."/>
            <person name="Heiman D."/>
            <person name="Howarth C."/>
            <person name="Larson L."/>
            <person name="Lui A."/>
            <person name="MacDonald P.J.P."/>
            <person name="Montmayeur A."/>
            <person name="Murphy C."/>
            <person name="Neiman D."/>
            <person name="Pearson M."/>
            <person name="Priest M."/>
            <person name="Roberts A."/>
            <person name="Saif S."/>
            <person name="Shea T."/>
            <person name="Shenoy N."/>
            <person name="Sisk P."/>
            <person name="Stolte C."/>
            <person name="Sykes S."/>
            <person name="Wortman J."/>
            <person name="Nusbaum C."/>
            <person name="Birren B."/>
        </authorList>
    </citation>
    <scope>NUCLEOTIDE SEQUENCE [LARGE SCALE GENOMIC DNA]</scope>
    <source>
        <strain evidence="1">HOxBLS</strain>
    </source>
</reference>
<name>C3X5B6_9BURK</name>
<dbReference type="eggNOG" id="ENOG502ZZV8">
    <property type="taxonomic scope" value="Bacteria"/>
</dbReference>
<dbReference type="AlphaFoldDB" id="C3X5B6"/>
<dbReference type="Proteomes" id="UP000003973">
    <property type="component" value="Unassembled WGS sequence"/>
</dbReference>
<dbReference type="InterPro" id="IPR025500">
    <property type="entry name" value="DUF4390"/>
</dbReference>
<evidence type="ECO:0000313" key="1">
    <source>
        <dbReference type="EMBL" id="EEO28402.2"/>
    </source>
</evidence>